<dbReference type="EMBL" id="AP017424">
    <property type="protein sequence ID" value="BAU82812.1"/>
    <property type="molecule type" value="Genomic_DNA"/>
</dbReference>
<evidence type="ECO:0000313" key="1">
    <source>
        <dbReference type="EMBL" id="BAU82812.1"/>
    </source>
</evidence>
<protein>
    <submittedName>
        <fullName evidence="1">Polysaccharide deacetylase</fullName>
    </submittedName>
</protein>
<dbReference type="AlphaFoldDB" id="A0A161JH70"/>
<dbReference type="Proteomes" id="UP000217676">
    <property type="component" value="Chromosome"/>
</dbReference>
<dbReference type="KEGG" id="slau:SLA_1874"/>
<keyword evidence="2" id="KW-1185">Reference proteome</keyword>
<proteinExistence type="predicted"/>
<accession>A0A161JH70</accession>
<name>A0A161JH70_STRLU</name>
<sequence length="69" mass="7809">MNRTPLGYSVVGAHAKSVRVGDLVQQGDHWHRIRDLRQVDRDRRAAVLDGLPGVWLLPVTFAVMRPVRP</sequence>
<gene>
    <name evidence="1" type="ORF">SLA_1874</name>
</gene>
<dbReference type="RefSeq" id="WP_359874589.1">
    <property type="nucleotide sequence ID" value="NZ_JBEYHT010000008.1"/>
</dbReference>
<organism evidence="1 2">
    <name type="scientific">Streptomyces laurentii</name>
    <dbReference type="NCBI Taxonomy" id="39478"/>
    <lineage>
        <taxon>Bacteria</taxon>
        <taxon>Bacillati</taxon>
        <taxon>Actinomycetota</taxon>
        <taxon>Actinomycetes</taxon>
        <taxon>Kitasatosporales</taxon>
        <taxon>Streptomycetaceae</taxon>
        <taxon>Streptomyces</taxon>
    </lineage>
</organism>
<evidence type="ECO:0000313" key="2">
    <source>
        <dbReference type="Proteomes" id="UP000217676"/>
    </source>
</evidence>
<reference evidence="1 2" key="1">
    <citation type="journal article" date="2016" name="Genome Announc.">
        <title>Complete Genome Sequence of Thiostrepton-Producing Streptomyces laurentii ATCC 31255.</title>
        <authorList>
            <person name="Doi K."/>
            <person name="Fujino Y."/>
            <person name="Nagayoshi Y."/>
            <person name="Ohshima T."/>
            <person name="Ogata S."/>
        </authorList>
    </citation>
    <scope>NUCLEOTIDE SEQUENCE [LARGE SCALE GENOMIC DNA]</scope>
    <source>
        <strain evidence="1 2">ATCC 31255</strain>
    </source>
</reference>